<feature type="coiled-coil region" evidence="6">
    <location>
        <begin position="85"/>
        <end position="112"/>
    </location>
</feature>
<dbReference type="PROSITE" id="PS51297">
    <property type="entry name" value="K_BOX"/>
    <property type="match status" value="1"/>
</dbReference>
<dbReference type="SUPFAM" id="SSF55455">
    <property type="entry name" value="SRF-like"/>
    <property type="match status" value="1"/>
</dbReference>
<dbReference type="Gene3D" id="3.40.1810.10">
    <property type="entry name" value="Transcription factor, MADS-box"/>
    <property type="match status" value="1"/>
</dbReference>
<dbReference type="InterPro" id="IPR002100">
    <property type="entry name" value="TF_MADSbox"/>
</dbReference>
<dbReference type="PROSITE" id="PS50066">
    <property type="entry name" value="MADS_BOX_2"/>
    <property type="match status" value="1"/>
</dbReference>
<reference evidence="10" key="1">
    <citation type="submission" date="2013-01" db="EMBL/GenBank/DDBJ databases">
        <title>Draft Genome Sequence of a Mulberry Tree, Morus notabilis C.K. Schneid.</title>
        <authorList>
            <person name="He N."/>
            <person name="Zhao S."/>
        </authorList>
    </citation>
    <scope>NUCLEOTIDE SEQUENCE</scope>
</reference>
<accession>W9QXU5</accession>
<dbReference type="InterPro" id="IPR002487">
    <property type="entry name" value="TF_Kbox"/>
</dbReference>
<evidence type="ECO:0000259" key="8">
    <source>
        <dbReference type="PROSITE" id="PS51297"/>
    </source>
</evidence>
<dbReference type="InterPro" id="IPR036879">
    <property type="entry name" value="TF_MADSbox_sf"/>
</dbReference>
<organism evidence="9 10">
    <name type="scientific">Morus notabilis</name>
    <dbReference type="NCBI Taxonomy" id="981085"/>
    <lineage>
        <taxon>Eukaryota</taxon>
        <taxon>Viridiplantae</taxon>
        <taxon>Streptophyta</taxon>
        <taxon>Embryophyta</taxon>
        <taxon>Tracheophyta</taxon>
        <taxon>Spermatophyta</taxon>
        <taxon>Magnoliopsida</taxon>
        <taxon>eudicotyledons</taxon>
        <taxon>Gunneridae</taxon>
        <taxon>Pentapetalae</taxon>
        <taxon>rosids</taxon>
        <taxon>fabids</taxon>
        <taxon>Rosales</taxon>
        <taxon>Moraceae</taxon>
        <taxon>Moreae</taxon>
        <taxon>Morus</taxon>
    </lineage>
</organism>
<evidence type="ECO:0000256" key="1">
    <source>
        <dbReference type="ARBA" id="ARBA00004123"/>
    </source>
</evidence>
<dbReference type="SMART" id="SM00432">
    <property type="entry name" value="MADS"/>
    <property type="match status" value="1"/>
</dbReference>
<dbReference type="PANTHER" id="PTHR48019">
    <property type="entry name" value="SERUM RESPONSE FACTOR HOMOLOG"/>
    <property type="match status" value="1"/>
</dbReference>
<dbReference type="Proteomes" id="UP000030645">
    <property type="component" value="Unassembled WGS sequence"/>
</dbReference>
<evidence type="ECO:0000313" key="9">
    <source>
        <dbReference type="EMBL" id="EXB28434.1"/>
    </source>
</evidence>
<feature type="domain" description="K-box" evidence="8">
    <location>
        <begin position="85"/>
        <end position="166"/>
    </location>
</feature>
<dbReference type="EMBL" id="KE343382">
    <property type="protein sequence ID" value="EXB28434.1"/>
    <property type="molecule type" value="Genomic_DNA"/>
</dbReference>
<feature type="domain" description="MADS-box" evidence="7">
    <location>
        <begin position="1"/>
        <end position="61"/>
    </location>
</feature>
<keyword evidence="10" id="KW-1185">Reference proteome</keyword>
<dbReference type="InterPro" id="IPR050142">
    <property type="entry name" value="MADS-box/MEF2_TF"/>
</dbReference>
<dbReference type="GO" id="GO:0046983">
    <property type="term" value="F:protein dimerization activity"/>
    <property type="evidence" value="ECO:0007669"/>
    <property type="project" value="InterPro"/>
</dbReference>
<name>W9QXU5_9ROSA</name>
<evidence type="ECO:0000256" key="6">
    <source>
        <dbReference type="SAM" id="Coils"/>
    </source>
</evidence>
<dbReference type="AlphaFoldDB" id="W9QXU5"/>
<gene>
    <name evidence="9" type="ORF">L484_003817</name>
</gene>
<protein>
    <submittedName>
        <fullName evidence="9">Floral homeotic protein PMADS 2</fullName>
    </submittedName>
</protein>
<evidence type="ECO:0000256" key="2">
    <source>
        <dbReference type="ARBA" id="ARBA00023015"/>
    </source>
</evidence>
<dbReference type="SMR" id="W9QXU5"/>
<keyword evidence="5" id="KW-0539">Nucleus</keyword>
<evidence type="ECO:0000259" key="7">
    <source>
        <dbReference type="PROSITE" id="PS50066"/>
    </source>
</evidence>
<keyword evidence="4" id="KW-0804">Transcription</keyword>
<keyword evidence="2" id="KW-0805">Transcription regulation</keyword>
<comment type="subcellular location">
    <subcellularLocation>
        <location evidence="1">Nucleus</location>
    </subcellularLocation>
</comment>
<keyword evidence="6" id="KW-0175">Coiled coil</keyword>
<keyword evidence="3" id="KW-0238">DNA-binding</keyword>
<sequence>MGRGKIEIKRIENSTNRHVTLSKRKKGLIKKASEISVLCDAKVSIIISTSSSKAPEHYCSPTTSLSFILEEYQRLSGQKLWDVKHENLNNEIDMTKKENENMEIDLRHMKGQEIQSLNIRELIGLERTLENGLTSADFLDHLRQKDKILGAENKRLTYELCKMEMEGQGMDNGRYNDKMRDYNPLPYAFHVQPMQPNLQGM</sequence>
<evidence type="ECO:0000256" key="3">
    <source>
        <dbReference type="ARBA" id="ARBA00023125"/>
    </source>
</evidence>
<dbReference type="STRING" id="981085.W9QXU5"/>
<dbReference type="Pfam" id="PF01486">
    <property type="entry name" value="K-box"/>
    <property type="match status" value="1"/>
</dbReference>
<evidence type="ECO:0000256" key="4">
    <source>
        <dbReference type="ARBA" id="ARBA00023163"/>
    </source>
</evidence>
<dbReference type="Pfam" id="PF00319">
    <property type="entry name" value="SRF-TF"/>
    <property type="match status" value="1"/>
</dbReference>
<dbReference type="GO" id="GO:0005634">
    <property type="term" value="C:nucleus"/>
    <property type="evidence" value="ECO:0007669"/>
    <property type="project" value="UniProtKB-SubCell"/>
</dbReference>
<dbReference type="PRINTS" id="PR00404">
    <property type="entry name" value="MADSDOMAIN"/>
</dbReference>
<evidence type="ECO:0000313" key="10">
    <source>
        <dbReference type="Proteomes" id="UP000030645"/>
    </source>
</evidence>
<dbReference type="eggNOG" id="KOG0014">
    <property type="taxonomic scope" value="Eukaryota"/>
</dbReference>
<proteinExistence type="predicted"/>
<dbReference type="GO" id="GO:0003677">
    <property type="term" value="F:DNA binding"/>
    <property type="evidence" value="ECO:0007669"/>
    <property type="project" value="UniProtKB-KW"/>
</dbReference>
<evidence type="ECO:0000256" key="5">
    <source>
        <dbReference type="ARBA" id="ARBA00023242"/>
    </source>
</evidence>
<dbReference type="GO" id="GO:0003700">
    <property type="term" value="F:DNA-binding transcription factor activity"/>
    <property type="evidence" value="ECO:0007669"/>
    <property type="project" value="InterPro"/>
</dbReference>